<sequence>MLENAESELKIKIKITRANGQSISGMLPLDSPAIENIKSVNNSFNYVSYGQYLGQIGVCHHSYIEDNYYYLIAEMAAETSGFECTKECKIEIE</sequence>
<proteinExistence type="predicted"/>
<reference evidence="2" key="1">
    <citation type="submission" date="2022-11" db="UniProtKB">
        <authorList>
            <consortium name="WormBaseParasite"/>
        </authorList>
    </citation>
    <scope>IDENTIFICATION</scope>
</reference>
<dbReference type="Proteomes" id="UP000887580">
    <property type="component" value="Unplaced"/>
</dbReference>
<dbReference type="WBParaSite" id="PS1159_v2.g13299.t1">
    <property type="protein sequence ID" value="PS1159_v2.g13299.t1"/>
    <property type="gene ID" value="PS1159_v2.g13299"/>
</dbReference>
<protein>
    <submittedName>
        <fullName evidence="2">Uncharacterized protein</fullName>
    </submittedName>
</protein>
<organism evidence="1 2">
    <name type="scientific">Panagrolaimus sp. PS1159</name>
    <dbReference type="NCBI Taxonomy" id="55785"/>
    <lineage>
        <taxon>Eukaryota</taxon>
        <taxon>Metazoa</taxon>
        <taxon>Ecdysozoa</taxon>
        <taxon>Nematoda</taxon>
        <taxon>Chromadorea</taxon>
        <taxon>Rhabditida</taxon>
        <taxon>Tylenchina</taxon>
        <taxon>Panagrolaimomorpha</taxon>
        <taxon>Panagrolaimoidea</taxon>
        <taxon>Panagrolaimidae</taxon>
        <taxon>Panagrolaimus</taxon>
    </lineage>
</organism>
<accession>A0AC35F2Q7</accession>
<evidence type="ECO:0000313" key="2">
    <source>
        <dbReference type="WBParaSite" id="PS1159_v2.g13299.t1"/>
    </source>
</evidence>
<name>A0AC35F2Q7_9BILA</name>
<evidence type="ECO:0000313" key="1">
    <source>
        <dbReference type="Proteomes" id="UP000887580"/>
    </source>
</evidence>